<dbReference type="FunFam" id="3.40.50.300:FF:001447">
    <property type="entry name" value="Ras-related protein Rab-1B"/>
    <property type="match status" value="1"/>
</dbReference>
<keyword evidence="4" id="KW-0342">GTP-binding</keyword>
<reference evidence="5" key="1">
    <citation type="submission" date="2021-01" db="UniProtKB">
        <authorList>
            <consortium name="EnsemblMetazoa"/>
        </authorList>
    </citation>
    <scope>IDENTIFICATION</scope>
</reference>
<dbReference type="SUPFAM" id="SSF52540">
    <property type="entry name" value="P-loop containing nucleoside triphosphate hydrolases"/>
    <property type="match status" value="1"/>
</dbReference>
<evidence type="ECO:0000313" key="5">
    <source>
        <dbReference type="EnsemblMetazoa" id="CLYHEMP006648.1"/>
    </source>
</evidence>
<dbReference type="PROSITE" id="PS51421">
    <property type="entry name" value="RAS"/>
    <property type="match status" value="1"/>
</dbReference>
<dbReference type="SMART" id="SM00174">
    <property type="entry name" value="RHO"/>
    <property type="match status" value="1"/>
</dbReference>
<dbReference type="InterPro" id="IPR001806">
    <property type="entry name" value="Small_GTPase"/>
</dbReference>
<evidence type="ECO:0000256" key="2">
    <source>
        <dbReference type="ARBA" id="ARBA00022741"/>
    </source>
</evidence>
<keyword evidence="1" id="KW-0813">Transport</keyword>
<dbReference type="PROSITE" id="PS00675">
    <property type="entry name" value="SIGMA54_INTERACT_1"/>
    <property type="match status" value="1"/>
</dbReference>
<evidence type="ECO:0000256" key="3">
    <source>
        <dbReference type="ARBA" id="ARBA00022927"/>
    </source>
</evidence>
<dbReference type="InterPro" id="IPR050227">
    <property type="entry name" value="Rab"/>
</dbReference>
<dbReference type="SMART" id="SM00173">
    <property type="entry name" value="RAS"/>
    <property type="match status" value="1"/>
</dbReference>
<keyword evidence="3" id="KW-0653">Protein transport</keyword>
<dbReference type="CDD" id="cd00154">
    <property type="entry name" value="Rab"/>
    <property type="match status" value="1"/>
</dbReference>
<name>A0A7M5V5Z4_9CNID</name>
<dbReference type="InterPro" id="IPR027417">
    <property type="entry name" value="P-loop_NTPase"/>
</dbReference>
<proteinExistence type="predicted"/>
<dbReference type="GO" id="GO:0003924">
    <property type="term" value="F:GTPase activity"/>
    <property type="evidence" value="ECO:0007669"/>
    <property type="project" value="InterPro"/>
</dbReference>
<dbReference type="PANTHER" id="PTHR47977">
    <property type="entry name" value="RAS-RELATED PROTEIN RAB"/>
    <property type="match status" value="1"/>
</dbReference>
<dbReference type="PRINTS" id="PR00449">
    <property type="entry name" value="RASTRNSFRMNG"/>
</dbReference>
<dbReference type="Gene3D" id="3.40.50.300">
    <property type="entry name" value="P-loop containing nucleotide triphosphate hydrolases"/>
    <property type="match status" value="1"/>
</dbReference>
<sequence>MNDFQDFGDIQNCYKIMVIGESGVGKSSLIRRLLLGSFSSCTSTTVGVDRKITRFNLGDGEETVQLQLLDAAGSYKFKGILKSYMSSIDAIVFMYDISKKETFACLPMWTNLLNGANTKRNLTKVLVGNKLDLPREVKTKNAVNYGDFEGMIPMETSVKNGESVDLVFKRIVAELKMRKQFPTI</sequence>
<dbReference type="PROSITE" id="PS51419">
    <property type="entry name" value="RAB"/>
    <property type="match status" value="1"/>
</dbReference>
<dbReference type="GO" id="GO:0005525">
    <property type="term" value="F:GTP binding"/>
    <property type="evidence" value="ECO:0007669"/>
    <property type="project" value="UniProtKB-KW"/>
</dbReference>
<dbReference type="InterPro" id="IPR025662">
    <property type="entry name" value="Sigma_54_int_dom_ATP-bd_1"/>
</dbReference>
<dbReference type="SMART" id="SM00175">
    <property type="entry name" value="RAB"/>
    <property type="match status" value="1"/>
</dbReference>
<protein>
    <submittedName>
        <fullName evidence="5">Uncharacterized protein</fullName>
    </submittedName>
</protein>
<dbReference type="InterPro" id="IPR005225">
    <property type="entry name" value="Small_GTP-bd"/>
</dbReference>
<evidence type="ECO:0000256" key="4">
    <source>
        <dbReference type="ARBA" id="ARBA00023134"/>
    </source>
</evidence>
<accession>A0A7M5V5Z4</accession>
<keyword evidence="2" id="KW-0547">Nucleotide-binding</keyword>
<evidence type="ECO:0000313" key="6">
    <source>
        <dbReference type="Proteomes" id="UP000594262"/>
    </source>
</evidence>
<dbReference type="GO" id="GO:0015031">
    <property type="term" value="P:protein transport"/>
    <property type="evidence" value="ECO:0007669"/>
    <property type="project" value="UniProtKB-KW"/>
</dbReference>
<organism evidence="5 6">
    <name type="scientific">Clytia hemisphaerica</name>
    <dbReference type="NCBI Taxonomy" id="252671"/>
    <lineage>
        <taxon>Eukaryota</taxon>
        <taxon>Metazoa</taxon>
        <taxon>Cnidaria</taxon>
        <taxon>Hydrozoa</taxon>
        <taxon>Hydroidolina</taxon>
        <taxon>Leptothecata</taxon>
        <taxon>Obeliida</taxon>
        <taxon>Clytiidae</taxon>
        <taxon>Clytia</taxon>
    </lineage>
</organism>
<dbReference type="AlphaFoldDB" id="A0A7M5V5Z4"/>
<dbReference type="Pfam" id="PF00071">
    <property type="entry name" value="Ras"/>
    <property type="match status" value="1"/>
</dbReference>
<evidence type="ECO:0000256" key="1">
    <source>
        <dbReference type="ARBA" id="ARBA00022448"/>
    </source>
</evidence>
<keyword evidence="6" id="KW-1185">Reference proteome</keyword>
<dbReference type="Proteomes" id="UP000594262">
    <property type="component" value="Unplaced"/>
</dbReference>
<dbReference type="RefSeq" id="XP_066913589.1">
    <property type="nucleotide sequence ID" value="XM_067057488.1"/>
</dbReference>
<dbReference type="GeneID" id="136800878"/>
<dbReference type="OrthoDB" id="6020256at2759"/>
<dbReference type="NCBIfam" id="TIGR00231">
    <property type="entry name" value="small_GTP"/>
    <property type="match status" value="1"/>
</dbReference>
<dbReference type="EnsemblMetazoa" id="CLYHEMT006648.1">
    <property type="protein sequence ID" value="CLYHEMP006648.1"/>
    <property type="gene ID" value="CLYHEMG006648"/>
</dbReference>